<dbReference type="AlphaFoldDB" id="Q18633"/>
<dbReference type="InterPro" id="IPR050534">
    <property type="entry name" value="Coronavir_polyprotein_1ab"/>
</dbReference>
<dbReference type="AGR" id="WB:WBGene00008099"/>
<evidence type="ECO:0000313" key="10">
    <source>
        <dbReference type="Proteomes" id="UP000001940"/>
    </source>
</evidence>
<feature type="domain" description="DNA2/NAM7 helicase-like C-terminal" evidence="8">
    <location>
        <begin position="809"/>
        <end position="988"/>
    </location>
</feature>
<dbReference type="OrthoDB" id="5813042at2759"/>
<evidence type="ECO:0000259" key="8">
    <source>
        <dbReference type="Pfam" id="PF13087"/>
    </source>
</evidence>
<evidence type="ECO:0000256" key="5">
    <source>
        <dbReference type="ARBA" id="ARBA00022840"/>
    </source>
</evidence>
<dbReference type="CDD" id="cd18808">
    <property type="entry name" value="SF1_C_Upf1"/>
    <property type="match status" value="1"/>
</dbReference>
<evidence type="ECO:0000256" key="1">
    <source>
        <dbReference type="ARBA" id="ARBA00007913"/>
    </source>
</evidence>
<dbReference type="InterPro" id="IPR041679">
    <property type="entry name" value="DNA2/NAM7-like_C"/>
</dbReference>
<evidence type="ECO:0000259" key="7">
    <source>
        <dbReference type="Pfam" id="PF13086"/>
    </source>
</evidence>
<feature type="compositionally biased region" description="Polar residues" evidence="6">
    <location>
        <begin position="1080"/>
        <end position="1099"/>
    </location>
</feature>
<keyword evidence="5" id="KW-0067">ATP-binding</keyword>
<gene>
    <name evidence="9 11" type="primary">hzl-1</name>
    <name evidence="11" type="ORF">C44H9.4</name>
    <name evidence="9" type="ORF">CELE_C44H9.4</name>
</gene>
<feature type="region of interest" description="Disordered" evidence="6">
    <location>
        <begin position="1039"/>
        <end position="1099"/>
    </location>
</feature>
<dbReference type="RefSeq" id="NP_506213.2">
    <property type="nucleotide sequence ID" value="NM_073812.4"/>
</dbReference>
<dbReference type="Gene3D" id="3.40.50.300">
    <property type="entry name" value="P-loop containing nucleotide triphosphate hydrolases"/>
    <property type="match status" value="2"/>
</dbReference>
<comment type="similarity">
    <text evidence="1">Belongs to the DNA2/NAM7 helicase family.</text>
</comment>
<dbReference type="InterPro" id="IPR041677">
    <property type="entry name" value="DNA2/NAM7_AAA_11"/>
</dbReference>
<dbReference type="EMBL" id="BX284605">
    <property type="protein sequence ID" value="CAA99786.2"/>
    <property type="molecule type" value="Genomic_DNA"/>
</dbReference>
<dbReference type="PANTHER" id="PTHR43788:SF16">
    <property type="entry name" value="HELICASE WITH ZINC FINGER 2"/>
    <property type="match status" value="1"/>
</dbReference>
<dbReference type="GeneID" id="179760"/>
<dbReference type="CTD" id="179760"/>
<dbReference type="UCSC" id="C44H9.4">
    <property type="organism name" value="c. elegans"/>
</dbReference>
<evidence type="ECO:0000313" key="11">
    <source>
        <dbReference type="WormBase" id="C44H9.4"/>
    </source>
</evidence>
<dbReference type="eggNOG" id="KOG1801">
    <property type="taxonomic scope" value="Eukaryota"/>
</dbReference>
<dbReference type="InParanoid" id="Q18633"/>
<dbReference type="GO" id="GO:0004386">
    <property type="term" value="F:helicase activity"/>
    <property type="evidence" value="ECO:0007669"/>
    <property type="project" value="UniProtKB-KW"/>
</dbReference>
<dbReference type="PANTHER" id="PTHR43788">
    <property type="entry name" value="DNA2/NAM7 HELICASE FAMILY MEMBER"/>
    <property type="match status" value="1"/>
</dbReference>
<dbReference type="FunFam" id="3.40.50.300:FF:002131">
    <property type="entry name" value="Uncharacterized ATP-dependent helicase C05C10.2"/>
    <property type="match status" value="1"/>
</dbReference>
<keyword evidence="2" id="KW-0547">Nucleotide-binding</keyword>
<organism evidence="9 10">
    <name type="scientific">Caenorhabditis elegans</name>
    <dbReference type="NCBI Taxonomy" id="6239"/>
    <lineage>
        <taxon>Eukaryota</taxon>
        <taxon>Metazoa</taxon>
        <taxon>Ecdysozoa</taxon>
        <taxon>Nematoda</taxon>
        <taxon>Chromadorea</taxon>
        <taxon>Rhabditida</taxon>
        <taxon>Rhabditina</taxon>
        <taxon>Rhabditomorpha</taxon>
        <taxon>Rhabditoidea</taxon>
        <taxon>Rhabditidae</taxon>
        <taxon>Peloderinae</taxon>
        <taxon>Caenorhabditis</taxon>
    </lineage>
</organism>
<protein>
    <submittedName>
        <fullName evidence="9">DNA2/NAM7 helicase-like C-terminal domain-containing protein</fullName>
    </submittedName>
</protein>
<dbReference type="InterPro" id="IPR047187">
    <property type="entry name" value="SF1_C_Upf1"/>
</dbReference>
<dbReference type="SUPFAM" id="SSF52540">
    <property type="entry name" value="P-loop containing nucleoside triphosphate hydrolases"/>
    <property type="match status" value="1"/>
</dbReference>
<dbReference type="Bgee" id="WBGene00008099">
    <property type="expression patterns" value="Expressed in adult organism and 1 other cell type or tissue"/>
</dbReference>
<reference evidence="9 10" key="1">
    <citation type="journal article" date="1998" name="Science">
        <title>Genome sequence of the nematode C. elegans: a platform for investigating biology.</title>
        <authorList>
            <consortium name="The C. elegans sequencing consortium"/>
            <person name="Sulson J.E."/>
            <person name="Waterston R."/>
        </authorList>
    </citation>
    <scope>NUCLEOTIDE SEQUENCE [LARGE SCALE GENOMIC DNA]</scope>
    <source>
        <strain evidence="9 10">Bristol N2</strain>
    </source>
</reference>
<dbReference type="OMA" id="KSEYHEN"/>
<dbReference type="STRING" id="6239.C44H9.4.1"/>
<dbReference type="PaxDb" id="6239-C44H9.4"/>
<sequence length="1099" mass="124632">MWKLLQDLLETIFPPSEPTREVQSSYNNSYYRRDYEEEEDDVQQYHTSHIASIKSSQTTSYRSSVVQNSSVYSRTFSEKEQNAFSKFYVQPPETNSRQKKKTEIESEVEKELKSYKHSDAINFAARTFSWGPNFNSPKPRQVFRDISTYSYERGIRAYFRVLSAEDNKYILIACHANLHGLHRGDLRFVEVNDRTITKGSENYSVIGMLFPGDVVAVTELSKKSNAPSIAPTIKNVSPHDPCIWEVNKMVVLQRKSIIRVNFAMLNNGAAIVEGHTEAMDVIEIDRKKLKTDMMYYGTAFIPEKSKVKFSEGFHRQHWEDLMALTSKLPSYSNSLGTIYTHSLCERQTNMFKIGVDAFNSSIYSLNTEASVLVAQKCVIMGSSAAQTVSNGRFDGRNFQMTNIHRKSQNFRFSIDNPSKQPTEGRWNPNQKIEINGQGESLKTSIETVVLGNNRKSLEITATIPKNNNKLLNFQTGTWIVSQSQFLETPRLDCEFLQKMSPSSNGRRIVTALYGGSPINSTGNINWNKQFEFPSKIPIGLNQYQNQYVSMILSGVPLILGNSPFGCGKSMTIVTAAVELQKKYMRSESFNKQQLLVTQSNNAGVNLIEFALKLHKCDHIRFLRYVSESNWNSLPDSSKTELDMPILMEDEFFEWATNTEIQKENGENLTREMKKAIVEQSTQKYHCKGILVGEAKRIYENILKNQREHKPSQAILKEAFFALYAPDIIVSTADSIHNLLENNVLRDVSNIQFDEASQVPEHTLISLLHKFPNASFGLVGDINQLPAYCDDDLQGLLKDYGIGKTMARASRDKMFPQSILRLVYRCHPTTTKILSDLFYNGQLISGVEKNQRDEFMRMRPDIWPNSSFPILVLNHEKDGYRMGTSVANNSEKDQVVRIVSLLTKKVKGYGLSESDIGIISFYKAQTSLLADALKKTDVKCGTIDAFQGTEREVMIVCCTNKNPSLFMQEGTRVNVAMSRARQATIIIGNIAKLKKAKHWDTIAQSAQINKCSMEVSTFGGSEQKQPQMVQIKCTAKKSNKIQKNQNEGKHISISQTVKTKEDTEQSSKPQQRRRRRNRNNIGQNSTNGRKNSATSSTIVQ</sequence>
<evidence type="ECO:0000313" key="9">
    <source>
        <dbReference type="EMBL" id="CAA99786.2"/>
    </source>
</evidence>
<dbReference type="WormBase" id="C44H9.4">
    <property type="protein sequence ID" value="CE35434"/>
    <property type="gene ID" value="WBGene00008099"/>
    <property type="gene designation" value="hzl-1"/>
</dbReference>
<dbReference type="GO" id="GO:0006369">
    <property type="term" value="P:termination of RNA polymerase II transcription"/>
    <property type="evidence" value="ECO:0000318"/>
    <property type="project" value="GO_Central"/>
</dbReference>
<dbReference type="GO" id="GO:0016604">
    <property type="term" value="C:nuclear body"/>
    <property type="evidence" value="ECO:0000318"/>
    <property type="project" value="GO_Central"/>
</dbReference>
<name>Q18633_CAEEL</name>
<dbReference type="FunFam" id="3.40.50.300:FF:003203">
    <property type="entry name" value="Protein CBG22588"/>
    <property type="match status" value="1"/>
</dbReference>
<evidence type="ECO:0000256" key="2">
    <source>
        <dbReference type="ARBA" id="ARBA00022741"/>
    </source>
</evidence>
<dbReference type="KEGG" id="cel:CELE_C44H9.4"/>
<dbReference type="Pfam" id="PF13087">
    <property type="entry name" value="AAA_12"/>
    <property type="match status" value="1"/>
</dbReference>
<dbReference type="GO" id="GO:0003723">
    <property type="term" value="F:RNA binding"/>
    <property type="evidence" value="ECO:0000318"/>
    <property type="project" value="GO_Central"/>
</dbReference>
<dbReference type="GO" id="GO:0016787">
    <property type="term" value="F:hydrolase activity"/>
    <property type="evidence" value="ECO:0007669"/>
    <property type="project" value="UniProtKB-KW"/>
</dbReference>
<keyword evidence="4" id="KW-0347">Helicase</keyword>
<dbReference type="Proteomes" id="UP000001940">
    <property type="component" value="Chromosome V"/>
</dbReference>
<keyword evidence="3" id="KW-0378">Hydrolase</keyword>
<keyword evidence="10" id="KW-1185">Reference proteome</keyword>
<evidence type="ECO:0000256" key="4">
    <source>
        <dbReference type="ARBA" id="ARBA00022806"/>
    </source>
</evidence>
<dbReference type="Pfam" id="PF13086">
    <property type="entry name" value="AAA_11"/>
    <property type="match status" value="1"/>
</dbReference>
<evidence type="ECO:0000256" key="6">
    <source>
        <dbReference type="SAM" id="MobiDB-lite"/>
    </source>
</evidence>
<accession>Q18633</accession>
<feature type="domain" description="DNA2/NAM7 helicase helicase" evidence="7">
    <location>
        <begin position="540"/>
        <end position="787"/>
    </location>
</feature>
<dbReference type="GO" id="GO:0005524">
    <property type="term" value="F:ATP binding"/>
    <property type="evidence" value="ECO:0007669"/>
    <property type="project" value="UniProtKB-KW"/>
</dbReference>
<dbReference type="InterPro" id="IPR027417">
    <property type="entry name" value="P-loop_NTPase"/>
</dbReference>
<dbReference type="SMR" id="Q18633"/>
<evidence type="ECO:0000256" key="3">
    <source>
        <dbReference type="ARBA" id="ARBA00022801"/>
    </source>
</evidence>
<dbReference type="PhylomeDB" id="Q18633"/>
<dbReference type="GO" id="GO:0001147">
    <property type="term" value="F:transcription termination site sequence-specific DNA binding"/>
    <property type="evidence" value="ECO:0000318"/>
    <property type="project" value="GO_Central"/>
</dbReference>
<dbReference type="FunCoup" id="Q18633">
    <property type="interactions" value="3"/>
</dbReference>
<dbReference type="PIR" id="T19948">
    <property type="entry name" value="T19948"/>
</dbReference>
<dbReference type="HOGENOM" id="CLU_007448_0_0_1"/>
<proteinExistence type="inferred from homology"/>